<evidence type="ECO:0000313" key="2">
    <source>
        <dbReference type="EMBL" id="OXE49790.1"/>
    </source>
</evidence>
<evidence type="ECO:0000259" key="1">
    <source>
        <dbReference type="Pfam" id="PF12392"/>
    </source>
</evidence>
<evidence type="ECO:0000313" key="3">
    <source>
        <dbReference type="Proteomes" id="UP000214610"/>
    </source>
</evidence>
<name>A0A227KQV8_9BURK</name>
<dbReference type="AlphaFoldDB" id="A0A227KQV8"/>
<dbReference type="PANTHER" id="PTHR30217:SF10">
    <property type="entry name" value="23S RRNA 5-HYDROXYCYTIDINE C2501 SYNTHASE"/>
    <property type="match status" value="1"/>
</dbReference>
<proteinExistence type="predicted"/>
<dbReference type="InterPro" id="IPR020988">
    <property type="entry name" value="Pept_U32_collagenase"/>
</dbReference>
<dbReference type="RefSeq" id="WP_066593325.1">
    <property type="nucleotide sequence ID" value="NZ_CAJTBZ010000004.1"/>
</dbReference>
<dbReference type="Pfam" id="PF12392">
    <property type="entry name" value="DUF3656"/>
    <property type="match status" value="1"/>
</dbReference>
<accession>A0A227KQV8</accession>
<dbReference type="PANTHER" id="PTHR30217">
    <property type="entry name" value="PEPTIDASE U32 FAMILY"/>
    <property type="match status" value="1"/>
</dbReference>
<gene>
    <name evidence="2" type="ORF">ADH67_06590</name>
</gene>
<reference evidence="3" key="1">
    <citation type="submission" date="2017-05" db="EMBL/GenBank/DDBJ databases">
        <title>Improved OligoMM genomes.</title>
        <authorList>
            <person name="Garzetti D."/>
        </authorList>
    </citation>
    <scope>NUCLEOTIDE SEQUENCE [LARGE SCALE GENOMIC DNA]</scope>
    <source>
        <strain evidence="3">YL45</strain>
    </source>
</reference>
<dbReference type="Pfam" id="PF01136">
    <property type="entry name" value="Peptidase_U32"/>
    <property type="match status" value="1"/>
</dbReference>
<dbReference type="EMBL" id="NHMP01000003">
    <property type="protein sequence ID" value="OXE49790.1"/>
    <property type="molecule type" value="Genomic_DNA"/>
</dbReference>
<protein>
    <recommendedName>
        <fullName evidence="1">Peptidase U32 collagenase domain-containing protein</fullName>
    </recommendedName>
</protein>
<dbReference type="InterPro" id="IPR001539">
    <property type="entry name" value="Peptidase_U32"/>
</dbReference>
<feature type="domain" description="Peptidase U32 collagenase" evidence="1">
    <location>
        <begin position="394"/>
        <end position="508"/>
    </location>
</feature>
<keyword evidence="3" id="KW-1185">Reference proteome</keyword>
<sequence length="628" mass="70073">MSSLQELELLSPAKNADIGIEAISHGADAVYIGGPSFGARANAGNSLEDLERLVKYAHQYRARVYLTLNTLLKDKELEKAVELAHNAWNIGIDALIVQDMGLLMCDLPPIQLHASTQCDIRTAEKAKFLENVGFSQIVLARELELSQIKAIYDSLEKARIEFFIHGALCVSYSGQCYASQVLKNRSANRGECSQVCRLPFDVYDEEGKVLGLNEHVLSLKDNNQSANLPALIEAGVRSFKIEGRYKDAAYVKNTTAHYRRLLDQFLSRNPSFAKSSEGKIEFFFDPDVNNAFNRGGTDYFVNGRQADIACFNSPKKTGDIIGKVVKIDNFSITVRSKHEFNNGDGLTFWNDKDELSGFLVNRAEKVPDATNLWTLHTREHTGRISGLSVGMELMRNKDAAWLKKMNATTSLRKVPIKIEAKFSDDSLTVCASDKDGNVSTVSVPNNFDEAKNRENTLSQIKKSLGKLGNTIFDSDEISVEGDTIRFLPASAVNSLRRTVIEDLENKRLTSFSKLPKAQAKEPGASFAENSMLDYRGNVLNQKAREFYEKHGFKIVETALEDGHKNPQAELMRCKHCIRYSLNLCPKEARKRGEKIKPTPLKLVCGKTVLIAKFHCKPCEMTISLPNEV</sequence>
<dbReference type="GeneID" id="78361690"/>
<organism evidence="2 3">
    <name type="scientific">Turicimonas muris</name>
    <dbReference type="NCBI Taxonomy" id="1796652"/>
    <lineage>
        <taxon>Bacteria</taxon>
        <taxon>Pseudomonadati</taxon>
        <taxon>Pseudomonadota</taxon>
        <taxon>Betaproteobacteria</taxon>
        <taxon>Burkholderiales</taxon>
        <taxon>Sutterellaceae</taxon>
        <taxon>Turicimonas</taxon>
    </lineage>
</organism>
<comment type="caution">
    <text evidence="2">The sequence shown here is derived from an EMBL/GenBank/DDBJ whole genome shotgun (WGS) entry which is preliminary data.</text>
</comment>
<dbReference type="Proteomes" id="UP000214610">
    <property type="component" value="Unassembled WGS sequence"/>
</dbReference>
<dbReference type="InterPro" id="IPR051454">
    <property type="entry name" value="RNA/ubiquinone_mod_enzymes"/>
</dbReference>